<dbReference type="InterPro" id="IPR029058">
    <property type="entry name" value="AB_hydrolase_fold"/>
</dbReference>
<reference evidence="3" key="1">
    <citation type="submission" date="2018-12" db="EMBL/GenBank/DDBJ databases">
        <title>Bacillus chawlae sp. nov., Bacillus glennii sp. nov., and Bacillus saganii sp. nov. Isolated from the Vehicle Assembly Building at Kennedy Space Center where the Viking Spacecraft were Assembled.</title>
        <authorList>
            <person name="Seuylemezian A."/>
            <person name="Vaishampayan P."/>
        </authorList>
    </citation>
    <scope>NUCLEOTIDE SEQUENCE [LARGE SCALE GENOMIC DNA]</scope>
    <source>
        <strain evidence="3">DSM 13966</strain>
    </source>
</reference>
<dbReference type="OrthoDB" id="53505at2"/>
<gene>
    <name evidence="2" type="ORF">EJA10_11985</name>
</gene>
<dbReference type="SUPFAM" id="SSF53474">
    <property type="entry name" value="alpha/beta-Hydrolases"/>
    <property type="match status" value="1"/>
</dbReference>
<evidence type="ECO:0000313" key="3">
    <source>
        <dbReference type="Proteomes" id="UP000279911"/>
    </source>
</evidence>
<dbReference type="EMBL" id="RSFW01000013">
    <property type="protein sequence ID" value="RSD27247.1"/>
    <property type="molecule type" value="Genomic_DNA"/>
</dbReference>
<dbReference type="InterPro" id="IPR022742">
    <property type="entry name" value="Hydrolase_4"/>
</dbReference>
<evidence type="ECO:0000313" key="2">
    <source>
        <dbReference type="EMBL" id="RSD27247.1"/>
    </source>
</evidence>
<keyword evidence="2" id="KW-0378">Hydrolase</keyword>
<dbReference type="Pfam" id="PF12146">
    <property type="entry name" value="Hydrolase_4"/>
    <property type="match status" value="1"/>
</dbReference>
<accession>A0A3R9FIM0</accession>
<comment type="caution">
    <text evidence="2">The sequence shown here is derived from an EMBL/GenBank/DDBJ whole genome shotgun (WGS) entry which is preliminary data.</text>
</comment>
<proteinExistence type="predicted"/>
<evidence type="ECO:0000259" key="1">
    <source>
        <dbReference type="Pfam" id="PF12146"/>
    </source>
</evidence>
<dbReference type="GO" id="GO:0016787">
    <property type="term" value="F:hydrolase activity"/>
    <property type="evidence" value="ECO:0007669"/>
    <property type="project" value="UniProtKB-KW"/>
</dbReference>
<sequence>MGFFSRNPDFLIPEDGIDSIEKIKIGGIQQSILIQSHSPKNPVLLFLHGGPSMPLPGVSSRGKNYTVATNTKELVKNFSVVFWDQRGTGKSYHKDIPAQSMTFEQLVYDAAELTDYLRETFGQEKIFLTAHSFGTLIGMYLVKEHPEKYHSYVGLSQIISWSENDRAGMAWMKNEAKRRGDYKALNELEAAGDPPFTDGYKQWGVLRKWQMKYSTMVYNDESIKHPGLAKVSLGMLASKDYTLADVFHSFYSGFKLIYTDDFIKNIPKIDVQKDVPAVKIPITFIHGRKDVHVHGSLAQEYFNTVKTAQEKKFIWAEKSAHLFHPDDTELIEQHIINELRHLEKEVINL</sequence>
<feature type="domain" description="Serine aminopeptidase S33" evidence="1">
    <location>
        <begin position="76"/>
        <end position="172"/>
    </location>
</feature>
<dbReference type="PANTHER" id="PTHR43329">
    <property type="entry name" value="EPOXIDE HYDROLASE"/>
    <property type="match status" value="1"/>
</dbReference>
<dbReference type="RefSeq" id="WP_125480237.1">
    <property type="nucleotide sequence ID" value="NZ_RSFW01000013.1"/>
</dbReference>
<dbReference type="Proteomes" id="UP000279911">
    <property type="component" value="Unassembled WGS sequence"/>
</dbReference>
<dbReference type="AlphaFoldDB" id="A0A3R9FIM0"/>
<dbReference type="Gene3D" id="3.40.50.1820">
    <property type="entry name" value="alpha/beta hydrolase"/>
    <property type="match status" value="1"/>
</dbReference>
<organism evidence="2 3">
    <name type="scientific">Mesobacillus subterraneus</name>
    <dbReference type="NCBI Taxonomy" id="285983"/>
    <lineage>
        <taxon>Bacteria</taxon>
        <taxon>Bacillati</taxon>
        <taxon>Bacillota</taxon>
        <taxon>Bacilli</taxon>
        <taxon>Bacillales</taxon>
        <taxon>Bacillaceae</taxon>
        <taxon>Mesobacillus</taxon>
    </lineage>
</organism>
<protein>
    <submittedName>
        <fullName evidence="2">Alpha/beta hydrolase</fullName>
    </submittedName>
</protein>
<name>A0A3R9FIM0_9BACI</name>